<protein>
    <recommendedName>
        <fullName evidence="4">Protein BatD</fullName>
    </recommendedName>
</protein>
<keyword evidence="1" id="KW-0472">Membrane</keyword>
<dbReference type="EMBL" id="CP140153">
    <property type="protein sequence ID" value="WQH16411.1"/>
    <property type="molecule type" value="Genomic_DNA"/>
</dbReference>
<evidence type="ECO:0000256" key="1">
    <source>
        <dbReference type="SAM" id="Phobius"/>
    </source>
</evidence>
<proteinExistence type="predicted"/>
<feature type="transmembrane region" description="Helical" evidence="1">
    <location>
        <begin position="340"/>
        <end position="362"/>
    </location>
</feature>
<dbReference type="RefSeq" id="WP_322521408.1">
    <property type="nucleotide sequence ID" value="NZ_CP140153.1"/>
</dbReference>
<keyword evidence="1" id="KW-0812">Transmembrane</keyword>
<keyword evidence="1" id="KW-1133">Transmembrane helix</keyword>
<gene>
    <name evidence="2" type="ORF">SR882_00515</name>
</gene>
<evidence type="ECO:0000313" key="3">
    <source>
        <dbReference type="Proteomes" id="UP001327459"/>
    </source>
</evidence>
<name>A0ABZ0YW50_9GAMM</name>
<reference evidence="2 3" key="1">
    <citation type="submission" date="2023-11" db="EMBL/GenBank/DDBJ databases">
        <title>MicrobeMod: A computational toolkit for identifying prokaryotic methylation and restriction-modification with nanopore sequencing.</title>
        <authorList>
            <person name="Crits-Christoph A."/>
            <person name="Kang S.C."/>
            <person name="Lee H."/>
            <person name="Ostrov N."/>
        </authorList>
    </citation>
    <scope>NUCLEOTIDE SEQUENCE [LARGE SCALE GENOMIC DNA]</scope>
    <source>
        <strain evidence="2 3">ATCC 49870</strain>
    </source>
</reference>
<accession>A0ABZ0YW50</accession>
<organism evidence="2 3">
    <name type="scientific">Guyparkeria halophila</name>
    <dbReference type="NCBI Taxonomy" id="47960"/>
    <lineage>
        <taxon>Bacteria</taxon>
        <taxon>Pseudomonadati</taxon>
        <taxon>Pseudomonadota</taxon>
        <taxon>Gammaproteobacteria</taxon>
        <taxon>Chromatiales</taxon>
        <taxon>Thioalkalibacteraceae</taxon>
        <taxon>Guyparkeria</taxon>
    </lineage>
</organism>
<keyword evidence="3" id="KW-1185">Reference proteome</keyword>
<evidence type="ECO:0000313" key="2">
    <source>
        <dbReference type="EMBL" id="WQH16411.1"/>
    </source>
</evidence>
<sequence length="458" mass="50990">MSVMRVARRFSILLLAVWLAVGISLPISADIPRPDRDREATGFAERVELGPIEPLPATTEPVSRDGAGRLPRGVIVETEVAAIDPVQRQTVLVTQTILDPARQLRGVEVHRPEGKGVDTQVLEAVQDTVEIDGRRVVRRHYRWAVQALRGGEVTLAFQRIDFDLVGRAQSEYAWVPVARRLAVEPLPAHLPEYLPVTPALELRDMRIGELVAGEPGEWRFVVVGEGLSEKALEQLLRAQLIAPTGLRIDEPAIRLSPDQTRAESLGPLGDAWEVRFSILPAVTGGGDGTREARLPALKLPYIDPRTDKPGSVIEYARSEAHAVRWQAEPAERRLDVIRAALPWVLAGLAGLVLLGLLARTGFRWWRARRTWRRAQRELRSAADPQALRERLGRVLAALPQPMVSPVRSVLLARGAPTDWLDARSTLERLRFAGDETDEQAFRASRETLARSLPARWFR</sequence>
<evidence type="ECO:0008006" key="4">
    <source>
        <dbReference type="Google" id="ProtNLM"/>
    </source>
</evidence>
<dbReference type="Proteomes" id="UP001327459">
    <property type="component" value="Chromosome"/>
</dbReference>